<dbReference type="EMBL" id="CM042027">
    <property type="protein sequence ID" value="KAI3800884.1"/>
    <property type="molecule type" value="Genomic_DNA"/>
</dbReference>
<evidence type="ECO:0000313" key="1">
    <source>
        <dbReference type="EMBL" id="KAI3800884.1"/>
    </source>
</evidence>
<reference evidence="1 2" key="2">
    <citation type="journal article" date="2022" name="Mol. Ecol. Resour.">
        <title>The genomes of chicory, endive, great burdock and yacon provide insights into Asteraceae paleo-polyploidization history and plant inulin production.</title>
        <authorList>
            <person name="Fan W."/>
            <person name="Wang S."/>
            <person name="Wang H."/>
            <person name="Wang A."/>
            <person name="Jiang F."/>
            <person name="Liu H."/>
            <person name="Zhao H."/>
            <person name="Xu D."/>
            <person name="Zhang Y."/>
        </authorList>
    </citation>
    <scope>NUCLEOTIDE SEQUENCE [LARGE SCALE GENOMIC DNA]</scope>
    <source>
        <strain evidence="2">cv. Yunnan</strain>
        <tissue evidence="1">Leaves</tissue>
    </source>
</reference>
<proteinExistence type="predicted"/>
<keyword evidence="2" id="KW-1185">Reference proteome</keyword>
<sequence>MMIAQATAATEVMMEDIGNDVVTHLDKVPVPESDDLQGFPSIRSGSYADIGARRYMEDEHIRIDDLSTYLGSLPSPSAFYGVFDGHGGPEAAAYMKDNVKRLFLQNPQICRVDEVEDSLRKAFLSADFDLAEEPSVSTSTGTTALTALLLGRLLVVANAGDC</sequence>
<name>A0ACB9HYS6_9ASTR</name>
<evidence type="ECO:0000313" key="2">
    <source>
        <dbReference type="Proteomes" id="UP001056120"/>
    </source>
</evidence>
<dbReference type="Proteomes" id="UP001056120">
    <property type="component" value="Linkage Group LG10"/>
</dbReference>
<accession>A0ACB9HYS6</accession>
<reference evidence="2" key="1">
    <citation type="journal article" date="2022" name="Mol. Ecol. Resour.">
        <title>The genomes of chicory, endive, great burdock and yacon provide insights into Asteraceae palaeo-polyploidization history and plant inulin production.</title>
        <authorList>
            <person name="Fan W."/>
            <person name="Wang S."/>
            <person name="Wang H."/>
            <person name="Wang A."/>
            <person name="Jiang F."/>
            <person name="Liu H."/>
            <person name="Zhao H."/>
            <person name="Xu D."/>
            <person name="Zhang Y."/>
        </authorList>
    </citation>
    <scope>NUCLEOTIDE SEQUENCE [LARGE SCALE GENOMIC DNA]</scope>
    <source>
        <strain evidence="2">cv. Yunnan</strain>
    </source>
</reference>
<comment type="caution">
    <text evidence="1">The sequence shown here is derived from an EMBL/GenBank/DDBJ whole genome shotgun (WGS) entry which is preliminary data.</text>
</comment>
<gene>
    <name evidence="1" type="ORF">L1987_28983</name>
</gene>
<organism evidence="1 2">
    <name type="scientific">Smallanthus sonchifolius</name>
    <dbReference type="NCBI Taxonomy" id="185202"/>
    <lineage>
        <taxon>Eukaryota</taxon>
        <taxon>Viridiplantae</taxon>
        <taxon>Streptophyta</taxon>
        <taxon>Embryophyta</taxon>
        <taxon>Tracheophyta</taxon>
        <taxon>Spermatophyta</taxon>
        <taxon>Magnoliopsida</taxon>
        <taxon>eudicotyledons</taxon>
        <taxon>Gunneridae</taxon>
        <taxon>Pentapetalae</taxon>
        <taxon>asterids</taxon>
        <taxon>campanulids</taxon>
        <taxon>Asterales</taxon>
        <taxon>Asteraceae</taxon>
        <taxon>Asteroideae</taxon>
        <taxon>Heliantheae alliance</taxon>
        <taxon>Millerieae</taxon>
        <taxon>Smallanthus</taxon>
    </lineage>
</organism>
<protein>
    <submittedName>
        <fullName evidence="1">Uncharacterized protein</fullName>
    </submittedName>
</protein>